<reference evidence="2" key="1">
    <citation type="submission" date="2013-10" db="EMBL/GenBank/DDBJ databases">
        <title>Genome sequencing of Onchocerca volvulus.</title>
        <authorList>
            <person name="Cotton J."/>
            <person name="Tsai J."/>
            <person name="Stanley E."/>
            <person name="Tracey A."/>
            <person name="Holroyd N."/>
            <person name="Lustigman S."/>
            <person name="Berriman M."/>
        </authorList>
    </citation>
    <scope>NUCLEOTIDE SEQUENCE</scope>
</reference>
<protein>
    <submittedName>
        <fullName evidence="1">Uncharacterized protein</fullName>
    </submittedName>
</protein>
<name>A0A8R1XUU2_ONCVO</name>
<dbReference type="AlphaFoldDB" id="A0A8R1XUU2"/>
<keyword evidence="2" id="KW-1185">Reference proteome</keyword>
<organism evidence="1 2">
    <name type="scientific">Onchocerca volvulus</name>
    <dbReference type="NCBI Taxonomy" id="6282"/>
    <lineage>
        <taxon>Eukaryota</taxon>
        <taxon>Metazoa</taxon>
        <taxon>Ecdysozoa</taxon>
        <taxon>Nematoda</taxon>
        <taxon>Chromadorea</taxon>
        <taxon>Rhabditida</taxon>
        <taxon>Spirurina</taxon>
        <taxon>Spiruromorpha</taxon>
        <taxon>Filarioidea</taxon>
        <taxon>Onchocercidae</taxon>
        <taxon>Onchocerca</taxon>
    </lineage>
</organism>
<sequence>MNDDEKMAMAKVMVVEASLLPLPSRTRQSPFGTALPPHSDRSLRLLTCLRIPSNPETWVPIRSTIMDEKKSQLDPWHLKSKFSNCRILYFLL</sequence>
<accession>A0A8R1XUU2</accession>
<dbReference type="Proteomes" id="UP000024404">
    <property type="component" value="Unassembled WGS sequence"/>
</dbReference>
<dbReference type="EMBL" id="CMVM020000149">
    <property type="status" value="NOT_ANNOTATED_CDS"/>
    <property type="molecule type" value="Genomic_DNA"/>
</dbReference>
<evidence type="ECO:0000313" key="2">
    <source>
        <dbReference type="Proteomes" id="UP000024404"/>
    </source>
</evidence>
<reference evidence="1" key="2">
    <citation type="submission" date="2022-06" db="UniProtKB">
        <authorList>
            <consortium name="EnsemblMetazoa"/>
        </authorList>
    </citation>
    <scope>IDENTIFICATION</scope>
</reference>
<evidence type="ECO:0000313" key="1">
    <source>
        <dbReference type="EnsemblMetazoa" id="OVOC5176.1"/>
    </source>
</evidence>
<dbReference type="EnsemblMetazoa" id="OVOC5176.1">
    <property type="protein sequence ID" value="OVOC5176.1"/>
    <property type="gene ID" value="WBGene00241985"/>
</dbReference>
<proteinExistence type="predicted"/>